<evidence type="ECO:0000256" key="1">
    <source>
        <dbReference type="SAM" id="MobiDB-lite"/>
    </source>
</evidence>
<dbReference type="EMBL" id="KN823031">
    <property type="protein sequence ID" value="KIO26019.1"/>
    <property type="molecule type" value="Genomic_DNA"/>
</dbReference>
<name>A0A0C3QIY6_9AGAM</name>
<dbReference type="AlphaFoldDB" id="A0A0C3QIY6"/>
<feature type="compositionally biased region" description="Basic and acidic residues" evidence="1">
    <location>
        <begin position="116"/>
        <end position="129"/>
    </location>
</feature>
<dbReference type="HOGENOM" id="CLU_1462381_0_0_1"/>
<feature type="region of interest" description="Disordered" evidence="1">
    <location>
        <begin position="114"/>
        <end position="185"/>
    </location>
</feature>
<proteinExistence type="predicted"/>
<reference evidence="3" key="2">
    <citation type="submission" date="2015-01" db="EMBL/GenBank/DDBJ databases">
        <title>Evolutionary Origins and Diversification of the Mycorrhizal Mutualists.</title>
        <authorList>
            <consortium name="DOE Joint Genome Institute"/>
            <consortium name="Mycorrhizal Genomics Consortium"/>
            <person name="Kohler A."/>
            <person name="Kuo A."/>
            <person name="Nagy L.G."/>
            <person name="Floudas D."/>
            <person name="Copeland A."/>
            <person name="Barry K.W."/>
            <person name="Cichocki N."/>
            <person name="Veneault-Fourrey C."/>
            <person name="LaButti K."/>
            <person name="Lindquist E.A."/>
            <person name="Lipzen A."/>
            <person name="Lundell T."/>
            <person name="Morin E."/>
            <person name="Murat C."/>
            <person name="Riley R."/>
            <person name="Ohm R."/>
            <person name="Sun H."/>
            <person name="Tunlid A."/>
            <person name="Henrissat B."/>
            <person name="Grigoriev I.V."/>
            <person name="Hibbett D.S."/>
            <person name="Martin F."/>
        </authorList>
    </citation>
    <scope>NUCLEOTIDE SEQUENCE [LARGE SCALE GENOMIC DNA]</scope>
    <source>
        <strain evidence="3">MUT 4182</strain>
    </source>
</reference>
<accession>A0A0C3QIY6</accession>
<feature type="compositionally biased region" description="Basic and acidic residues" evidence="1">
    <location>
        <begin position="159"/>
        <end position="185"/>
    </location>
</feature>
<keyword evidence="3" id="KW-1185">Reference proteome</keyword>
<evidence type="ECO:0000313" key="3">
    <source>
        <dbReference type="Proteomes" id="UP000054248"/>
    </source>
</evidence>
<organism evidence="2 3">
    <name type="scientific">Tulasnella calospora MUT 4182</name>
    <dbReference type="NCBI Taxonomy" id="1051891"/>
    <lineage>
        <taxon>Eukaryota</taxon>
        <taxon>Fungi</taxon>
        <taxon>Dikarya</taxon>
        <taxon>Basidiomycota</taxon>
        <taxon>Agaricomycotina</taxon>
        <taxon>Agaricomycetes</taxon>
        <taxon>Cantharellales</taxon>
        <taxon>Tulasnellaceae</taxon>
        <taxon>Tulasnella</taxon>
    </lineage>
</organism>
<reference evidence="2 3" key="1">
    <citation type="submission" date="2014-04" db="EMBL/GenBank/DDBJ databases">
        <authorList>
            <consortium name="DOE Joint Genome Institute"/>
            <person name="Kuo A."/>
            <person name="Girlanda M."/>
            <person name="Perotto S."/>
            <person name="Kohler A."/>
            <person name="Nagy L.G."/>
            <person name="Floudas D."/>
            <person name="Copeland A."/>
            <person name="Barry K.W."/>
            <person name="Cichocki N."/>
            <person name="Veneault-Fourrey C."/>
            <person name="LaButti K."/>
            <person name="Lindquist E.A."/>
            <person name="Lipzen A."/>
            <person name="Lundell T."/>
            <person name="Morin E."/>
            <person name="Murat C."/>
            <person name="Sun H."/>
            <person name="Tunlid A."/>
            <person name="Henrissat B."/>
            <person name="Grigoriev I.V."/>
            <person name="Hibbett D.S."/>
            <person name="Martin F."/>
            <person name="Nordberg H.P."/>
            <person name="Cantor M.N."/>
            <person name="Hua S.X."/>
        </authorList>
    </citation>
    <scope>NUCLEOTIDE SEQUENCE [LARGE SCALE GENOMIC DNA]</scope>
    <source>
        <strain evidence="2 3">MUT 4182</strain>
    </source>
</reference>
<dbReference type="Proteomes" id="UP000054248">
    <property type="component" value="Unassembled WGS sequence"/>
</dbReference>
<sequence length="185" mass="20248">MVSRMDLLPGLPVGNVRSVTFTGSTAWTIGLLNKVSLTVLNNELGPPRASEPAVPPSPTLLGLSRKVLDSSPRSIRPDHGFCVGFPGMACISTHDSLSKKREFTHIEPYTVLTVPRDGEKPPEPPEKELPNQVNDYGEPLKYGALAHNLGKSRKKGRARAQDDKTMGRVETRGENRLREGPRGFE</sequence>
<protein>
    <submittedName>
        <fullName evidence="2">Uncharacterized protein</fullName>
    </submittedName>
</protein>
<gene>
    <name evidence="2" type="ORF">M407DRAFT_8093</name>
</gene>
<evidence type="ECO:0000313" key="2">
    <source>
        <dbReference type="EMBL" id="KIO26019.1"/>
    </source>
</evidence>